<evidence type="ECO:0000313" key="1">
    <source>
        <dbReference type="EMBL" id="JAD17699.1"/>
    </source>
</evidence>
<name>A0A0A8XUQ0_ARUDO</name>
<reference evidence="1" key="1">
    <citation type="submission" date="2014-09" db="EMBL/GenBank/DDBJ databases">
        <authorList>
            <person name="Magalhaes I.L.F."/>
            <person name="Oliveira U."/>
            <person name="Santos F.R."/>
            <person name="Vidigal T.H.D.A."/>
            <person name="Brescovit A.D."/>
            <person name="Santos A.J."/>
        </authorList>
    </citation>
    <scope>NUCLEOTIDE SEQUENCE</scope>
    <source>
        <tissue evidence="1">Shoot tissue taken approximately 20 cm above the soil surface</tissue>
    </source>
</reference>
<proteinExistence type="predicted"/>
<reference evidence="1" key="2">
    <citation type="journal article" date="2015" name="Data Brief">
        <title>Shoot transcriptome of the giant reed, Arundo donax.</title>
        <authorList>
            <person name="Barrero R.A."/>
            <person name="Guerrero F.D."/>
            <person name="Moolhuijzen P."/>
            <person name="Goolsby J.A."/>
            <person name="Tidwell J."/>
            <person name="Bellgard S.E."/>
            <person name="Bellgard M.I."/>
        </authorList>
    </citation>
    <scope>NUCLEOTIDE SEQUENCE</scope>
    <source>
        <tissue evidence="1">Shoot tissue taken approximately 20 cm above the soil surface</tissue>
    </source>
</reference>
<sequence length="46" mass="5231">MQYNLLHLILVIQTSHLSIEKKEKKREGCLPTTNVIAQFNIGTPLP</sequence>
<protein>
    <submittedName>
        <fullName evidence="1">Uncharacterized protein</fullName>
    </submittedName>
</protein>
<dbReference type="EMBL" id="GBRH01280196">
    <property type="protein sequence ID" value="JAD17699.1"/>
    <property type="molecule type" value="Transcribed_RNA"/>
</dbReference>
<accession>A0A0A8XUQ0</accession>
<organism evidence="1">
    <name type="scientific">Arundo donax</name>
    <name type="common">Giant reed</name>
    <name type="synonym">Donax arundinaceus</name>
    <dbReference type="NCBI Taxonomy" id="35708"/>
    <lineage>
        <taxon>Eukaryota</taxon>
        <taxon>Viridiplantae</taxon>
        <taxon>Streptophyta</taxon>
        <taxon>Embryophyta</taxon>
        <taxon>Tracheophyta</taxon>
        <taxon>Spermatophyta</taxon>
        <taxon>Magnoliopsida</taxon>
        <taxon>Liliopsida</taxon>
        <taxon>Poales</taxon>
        <taxon>Poaceae</taxon>
        <taxon>PACMAD clade</taxon>
        <taxon>Arundinoideae</taxon>
        <taxon>Arundineae</taxon>
        <taxon>Arundo</taxon>
    </lineage>
</organism>
<dbReference type="AlphaFoldDB" id="A0A0A8XUQ0"/>